<feature type="domain" description="3-hydroxyisobutyrate dehydrogenase-like NAD-binding" evidence="5">
    <location>
        <begin position="174"/>
        <end position="296"/>
    </location>
</feature>
<dbReference type="InterPro" id="IPR006115">
    <property type="entry name" value="6PGDH_NADP-bd"/>
</dbReference>
<dbReference type="EMBL" id="JBHGVX010000007">
    <property type="protein sequence ID" value="KAL1793824.1"/>
    <property type="molecule type" value="Genomic_DNA"/>
</dbReference>
<dbReference type="PANTHER" id="PTHR43580">
    <property type="entry name" value="OXIDOREDUCTASE GLYR1-RELATED"/>
    <property type="match status" value="1"/>
</dbReference>
<dbReference type="Pfam" id="PF03446">
    <property type="entry name" value="NAD_binding_2"/>
    <property type="match status" value="1"/>
</dbReference>
<evidence type="ECO:0000256" key="1">
    <source>
        <dbReference type="ARBA" id="ARBA00007598"/>
    </source>
</evidence>
<dbReference type="SUPFAM" id="SSF48179">
    <property type="entry name" value="6-phosphogluconate dehydrogenase C-terminal domain-like"/>
    <property type="match status" value="1"/>
</dbReference>
<keyword evidence="7" id="KW-1185">Reference proteome</keyword>
<sequence length="310" mass="33897">MMASQLAWIGLGNMGRANKQNLVEKGNLEKPLIIYNRTKERSEDLASKLGSNRTKVVGTINNVVKEADIIFMCLGDDASVINVVDIMLQEDVKGKLIIDCSSLHPDTTNGLEKRITEQGAEFIGMPIFGPPAMAESGQLVCVLAGKSSSCLRVRPYTKGVMSRANIDFSDQPAGNATLLKMIGNTFILNVVNQLSEGYILAEKSGLGVNNLRNFIGTMFPGLYMEYSQRMLEGGYYKRTEPLFHVDLARKDARHAMSLGESSGAQDGLKLLKVAQDRLDVVKAELGDRRDISSVYGAVRKEAGLDFKNEG</sequence>
<proteinExistence type="inferred from homology"/>
<dbReference type="GeneID" id="96087567"/>
<dbReference type="InterPro" id="IPR013328">
    <property type="entry name" value="6PGD_dom2"/>
</dbReference>
<dbReference type="Pfam" id="PF14833">
    <property type="entry name" value="NAD_binding_11"/>
    <property type="match status" value="1"/>
</dbReference>
<dbReference type="PIRSF" id="PIRSF000103">
    <property type="entry name" value="HIBADH"/>
    <property type="match status" value="1"/>
</dbReference>
<evidence type="ECO:0000256" key="3">
    <source>
        <dbReference type="ARBA" id="ARBA00023027"/>
    </source>
</evidence>
<comment type="caution">
    <text evidence="6">The sequence shown here is derived from an EMBL/GenBank/DDBJ whole genome shotgun (WGS) entry which is preliminary data.</text>
</comment>
<dbReference type="Gene3D" id="3.40.50.720">
    <property type="entry name" value="NAD(P)-binding Rossmann-like Domain"/>
    <property type="match status" value="1"/>
</dbReference>
<protein>
    <recommendedName>
        <fullName evidence="8">6-phosphogluconate dehydrogenase</fullName>
    </recommendedName>
</protein>
<feature type="domain" description="6-phosphogluconate dehydrogenase NADP-binding" evidence="4">
    <location>
        <begin position="6"/>
        <end position="156"/>
    </location>
</feature>
<keyword evidence="2" id="KW-0560">Oxidoreductase</keyword>
<dbReference type="InterPro" id="IPR008927">
    <property type="entry name" value="6-PGluconate_DH-like_C_sf"/>
</dbReference>
<dbReference type="InterPro" id="IPR029154">
    <property type="entry name" value="HIBADH-like_NADP-bd"/>
</dbReference>
<accession>A0ABR3UBY1</accession>
<organism evidence="6 7">
    <name type="scientific">Alternaria dauci</name>
    <dbReference type="NCBI Taxonomy" id="48095"/>
    <lineage>
        <taxon>Eukaryota</taxon>
        <taxon>Fungi</taxon>
        <taxon>Dikarya</taxon>
        <taxon>Ascomycota</taxon>
        <taxon>Pezizomycotina</taxon>
        <taxon>Dothideomycetes</taxon>
        <taxon>Pleosporomycetidae</taxon>
        <taxon>Pleosporales</taxon>
        <taxon>Pleosporineae</taxon>
        <taxon>Pleosporaceae</taxon>
        <taxon>Alternaria</taxon>
        <taxon>Alternaria sect. Porri</taxon>
    </lineage>
</organism>
<dbReference type="Gene3D" id="1.10.1040.10">
    <property type="entry name" value="N-(1-d-carboxylethyl)-l-norvaline Dehydrogenase, domain 2"/>
    <property type="match status" value="1"/>
</dbReference>
<evidence type="ECO:0000259" key="5">
    <source>
        <dbReference type="Pfam" id="PF14833"/>
    </source>
</evidence>
<evidence type="ECO:0000313" key="7">
    <source>
        <dbReference type="Proteomes" id="UP001578633"/>
    </source>
</evidence>
<dbReference type="SUPFAM" id="SSF51735">
    <property type="entry name" value="NAD(P)-binding Rossmann-fold domains"/>
    <property type="match status" value="1"/>
</dbReference>
<comment type="similarity">
    <text evidence="1">Belongs to the HIBADH-related family. NP60 subfamily.</text>
</comment>
<evidence type="ECO:0008006" key="8">
    <source>
        <dbReference type="Google" id="ProtNLM"/>
    </source>
</evidence>
<keyword evidence="3" id="KW-0520">NAD</keyword>
<reference evidence="6 7" key="1">
    <citation type="submission" date="2024-09" db="EMBL/GenBank/DDBJ databases">
        <title>T2T genomes of carrot and Alternaria dauci and their utility for understanding host-pathogen interaction during carrot leaf blight disease.</title>
        <authorList>
            <person name="Liu W."/>
            <person name="Xu S."/>
            <person name="Ou C."/>
            <person name="Liu X."/>
            <person name="Zhuang F."/>
            <person name="Deng X.W."/>
        </authorList>
    </citation>
    <scope>NUCLEOTIDE SEQUENCE [LARGE SCALE GENOMIC DNA]</scope>
    <source>
        <strain evidence="6 7">A2016</strain>
    </source>
</reference>
<gene>
    <name evidence="6" type="ORF">ACET3X_007245</name>
</gene>
<name>A0ABR3UBY1_9PLEO</name>
<dbReference type="InterPro" id="IPR051265">
    <property type="entry name" value="HIBADH-related_NP60_sf"/>
</dbReference>
<evidence type="ECO:0000313" key="6">
    <source>
        <dbReference type="EMBL" id="KAL1793824.1"/>
    </source>
</evidence>
<dbReference type="Proteomes" id="UP001578633">
    <property type="component" value="Chromosome 7"/>
</dbReference>
<dbReference type="RefSeq" id="XP_069304408.1">
    <property type="nucleotide sequence ID" value="XM_069453609.1"/>
</dbReference>
<dbReference type="InterPro" id="IPR036291">
    <property type="entry name" value="NAD(P)-bd_dom_sf"/>
</dbReference>
<evidence type="ECO:0000259" key="4">
    <source>
        <dbReference type="Pfam" id="PF03446"/>
    </source>
</evidence>
<dbReference type="PANTHER" id="PTHR43580:SF3">
    <property type="entry name" value="6-PHOSPHOGLUCONATE DEHYDROGENASE FAMILY PROTEIN (AFU_ORTHOLOGUE AFUA_2G11600)"/>
    <property type="match status" value="1"/>
</dbReference>
<dbReference type="InterPro" id="IPR015815">
    <property type="entry name" value="HIBADH-related"/>
</dbReference>
<evidence type="ECO:0000256" key="2">
    <source>
        <dbReference type="ARBA" id="ARBA00023002"/>
    </source>
</evidence>